<sequence length="60" mass="7191">MDKDYKKIVQQKCIYFNMRIICEKAGINYSTYRGWKNNGRAFSQKKAKCLYETMIEIIKS</sequence>
<evidence type="ECO:0008006" key="3">
    <source>
        <dbReference type="Google" id="ProtNLM"/>
    </source>
</evidence>
<evidence type="ECO:0000313" key="2">
    <source>
        <dbReference type="Proteomes" id="UP000051841"/>
    </source>
</evidence>
<dbReference type="EMBL" id="JQBL01000008">
    <property type="protein sequence ID" value="KRN50495.1"/>
    <property type="molecule type" value="Genomic_DNA"/>
</dbReference>
<accession>A0A0R2HBV5</accession>
<protein>
    <recommendedName>
        <fullName evidence="3">HTH cro/C1-type domain-containing protein</fullName>
    </recommendedName>
</protein>
<dbReference type="RefSeq" id="WP_029071604.1">
    <property type="nucleotide sequence ID" value="NZ_JNKN01000008.1"/>
</dbReference>
<evidence type="ECO:0000313" key="1">
    <source>
        <dbReference type="EMBL" id="KRN50495.1"/>
    </source>
</evidence>
<dbReference type="AlphaFoldDB" id="A0A0R2HBV5"/>
<proteinExistence type="predicted"/>
<keyword evidence="2" id="KW-1185">Reference proteome</keyword>
<dbReference type="Proteomes" id="UP000051841">
    <property type="component" value="Unassembled WGS sequence"/>
</dbReference>
<dbReference type="PATRIC" id="fig|1410657.5.peg.2053"/>
<comment type="caution">
    <text evidence="1">The sequence shown here is derived from an EMBL/GenBank/DDBJ whole genome shotgun (WGS) entry which is preliminary data.</text>
</comment>
<organism evidence="1 2">
    <name type="scientific">Kandleria vitulina DSM 20405</name>
    <dbReference type="NCBI Taxonomy" id="1410657"/>
    <lineage>
        <taxon>Bacteria</taxon>
        <taxon>Bacillati</taxon>
        <taxon>Bacillota</taxon>
        <taxon>Erysipelotrichia</taxon>
        <taxon>Erysipelotrichales</taxon>
        <taxon>Coprobacillaceae</taxon>
        <taxon>Kandleria</taxon>
    </lineage>
</organism>
<name>A0A0R2HBV5_9FIRM</name>
<gene>
    <name evidence="1" type="ORF">IV49_GL001989</name>
</gene>
<reference evidence="1 2" key="1">
    <citation type="journal article" date="2015" name="Genome Announc.">
        <title>Expanding the biotechnology potential of lactobacilli through comparative genomics of 213 strains and associated genera.</title>
        <authorList>
            <person name="Sun Z."/>
            <person name="Harris H.M."/>
            <person name="McCann A."/>
            <person name="Guo C."/>
            <person name="Argimon S."/>
            <person name="Zhang W."/>
            <person name="Yang X."/>
            <person name="Jeffery I.B."/>
            <person name="Cooney J.C."/>
            <person name="Kagawa T.F."/>
            <person name="Liu W."/>
            <person name="Song Y."/>
            <person name="Salvetti E."/>
            <person name="Wrobel A."/>
            <person name="Rasinkangas P."/>
            <person name="Parkhill J."/>
            <person name="Rea M.C."/>
            <person name="O'Sullivan O."/>
            <person name="Ritari J."/>
            <person name="Douillard F.P."/>
            <person name="Paul Ross R."/>
            <person name="Yang R."/>
            <person name="Briner A.E."/>
            <person name="Felis G.E."/>
            <person name="de Vos W.M."/>
            <person name="Barrangou R."/>
            <person name="Klaenhammer T.R."/>
            <person name="Caufield P.W."/>
            <person name="Cui Y."/>
            <person name="Zhang H."/>
            <person name="O'Toole P.W."/>
        </authorList>
    </citation>
    <scope>NUCLEOTIDE SEQUENCE [LARGE SCALE GENOMIC DNA]</scope>
    <source>
        <strain evidence="1 2">DSM 20405</strain>
    </source>
</reference>